<organism evidence="1 2">
    <name type="scientific">Pedobacter hartonius</name>
    <dbReference type="NCBI Taxonomy" id="425514"/>
    <lineage>
        <taxon>Bacteria</taxon>
        <taxon>Pseudomonadati</taxon>
        <taxon>Bacteroidota</taxon>
        <taxon>Sphingobacteriia</taxon>
        <taxon>Sphingobacteriales</taxon>
        <taxon>Sphingobacteriaceae</taxon>
        <taxon>Pedobacter</taxon>
    </lineage>
</organism>
<gene>
    <name evidence="1" type="ORF">SAMN05443550_11324</name>
</gene>
<dbReference type="GO" id="GO:0008770">
    <property type="term" value="F:[acyl-carrier-protein] phosphodiesterase activity"/>
    <property type="evidence" value="ECO:0007669"/>
    <property type="project" value="InterPro"/>
</dbReference>
<dbReference type="InterPro" id="IPR007431">
    <property type="entry name" value="ACP_PD"/>
</dbReference>
<evidence type="ECO:0008006" key="3">
    <source>
        <dbReference type="Google" id="ProtNLM"/>
    </source>
</evidence>
<dbReference type="OrthoDB" id="790170at2"/>
<dbReference type="RefSeq" id="WP_090559509.1">
    <property type="nucleotide sequence ID" value="NZ_FNRA01000013.1"/>
</dbReference>
<dbReference type="AlphaFoldDB" id="A0A1H4H3A0"/>
<dbReference type="GO" id="GO:0006633">
    <property type="term" value="P:fatty acid biosynthetic process"/>
    <property type="evidence" value="ECO:0007669"/>
    <property type="project" value="InterPro"/>
</dbReference>
<dbReference type="Proteomes" id="UP000198850">
    <property type="component" value="Unassembled WGS sequence"/>
</dbReference>
<evidence type="ECO:0000313" key="2">
    <source>
        <dbReference type="Proteomes" id="UP000198850"/>
    </source>
</evidence>
<evidence type="ECO:0000313" key="1">
    <source>
        <dbReference type="EMBL" id="SEB16293.1"/>
    </source>
</evidence>
<dbReference type="EMBL" id="FNRA01000013">
    <property type="protein sequence ID" value="SEB16293.1"/>
    <property type="molecule type" value="Genomic_DNA"/>
</dbReference>
<dbReference type="STRING" id="425514.SAMN05443550_11324"/>
<reference evidence="1 2" key="1">
    <citation type="submission" date="2016-10" db="EMBL/GenBank/DDBJ databases">
        <authorList>
            <person name="de Groot N.N."/>
        </authorList>
    </citation>
    <scope>NUCLEOTIDE SEQUENCE [LARGE SCALE GENOMIC DNA]</scope>
    <source>
        <strain evidence="1 2">DSM 19033</strain>
    </source>
</reference>
<protein>
    <recommendedName>
        <fullName evidence="3">Acyl carrier protein phosphodiesterase</fullName>
    </recommendedName>
</protein>
<proteinExistence type="predicted"/>
<keyword evidence="2" id="KW-1185">Reference proteome</keyword>
<accession>A0A1H4H3A0</accession>
<sequence>MNFLSHFYFERENINDYIVMGVVLPDLIKNADKSWNLNPQKDEYLYRDVPEYDALLTGWKRHLEVDRLFHSSEFFRTQTAILKKMILPAVETGPVKAFFLAHIGLELILDHLLLTRNIVDTDSFYRQLQSAHSESLNGFLRLARLPDQHLFDKFLNDFISSRYLFSYEKIENITYSLNRICMRLWADPFTQAQLDILTLKLEEFKQQLEYNFLLIFDEIGAELNK</sequence>
<dbReference type="Pfam" id="PF04336">
    <property type="entry name" value="ACP_PD"/>
    <property type="match status" value="1"/>
</dbReference>
<name>A0A1H4H3A0_9SPHI</name>